<keyword evidence="1" id="KW-0175">Coiled coil</keyword>
<dbReference type="AlphaFoldDB" id="D8M349"/>
<dbReference type="Proteomes" id="UP000008312">
    <property type="component" value="Unassembled WGS sequence"/>
</dbReference>
<dbReference type="GeneID" id="24919984"/>
<evidence type="ECO:0000313" key="4">
    <source>
        <dbReference type="Proteomes" id="UP000008312"/>
    </source>
</evidence>
<dbReference type="RefSeq" id="XP_012896820.1">
    <property type="nucleotide sequence ID" value="XM_013041366.1"/>
</dbReference>
<gene>
    <name evidence="3" type="ORF">GSBLH_T00002846001</name>
</gene>
<feature type="region of interest" description="Disordered" evidence="2">
    <location>
        <begin position="182"/>
        <end position="256"/>
    </location>
</feature>
<reference evidence="3" key="1">
    <citation type="submission" date="2010-02" db="EMBL/GenBank/DDBJ databases">
        <title>Sequencing and annotation of the Blastocystis hominis genome.</title>
        <authorList>
            <person name="Wincker P."/>
        </authorList>
    </citation>
    <scope>NUCLEOTIDE SEQUENCE</scope>
    <source>
        <strain evidence="3">Singapore isolate B</strain>
    </source>
</reference>
<dbReference type="InParanoid" id="D8M349"/>
<dbReference type="OrthoDB" id="10659724at2759"/>
<keyword evidence="4" id="KW-1185">Reference proteome</keyword>
<protein>
    <submittedName>
        <fullName evidence="3">Uncharacterized protein</fullName>
    </submittedName>
</protein>
<evidence type="ECO:0000313" key="3">
    <source>
        <dbReference type="EMBL" id="CBK22772.2"/>
    </source>
</evidence>
<proteinExistence type="predicted"/>
<sequence length="394" mass="44719">MSLEGVEGWDSLISFLQRSNYSSTSFNFNLTLTREYKTIPRPNFPPNYQILKLDPIRFHAPIHLLSLFLQTLEPPMVQLRDANQRLVCEFIPDFEELAFNLACCPDDSCVSASDASIELHDTVHLKDMLDNEHSCPAVMSDFVYSNCVLLVHLSLRKIDKATALQPPINQSLQTAILTPTDTPAFTETSTQSWKPSQKPTQNPSQKPTQPSYSQKPTQNTPYSQKPAQNASQKPTQNASYTQNAPYKPSNTFSNPSTAAPAVAELVDLTRSSDDGSNDDDEAFEASMRPLSVQTDVLQQKLKHLEEFHAETVKYYEKELAAKQRTIHQLTQANREFEKLCVDSVLGESKTEDVLRLRNENEALKRRVREAEERWKRLQKENDELRAVMVKICKA</sequence>
<dbReference type="EMBL" id="FN668650">
    <property type="protein sequence ID" value="CBK22772.2"/>
    <property type="molecule type" value="Genomic_DNA"/>
</dbReference>
<organism evidence="3">
    <name type="scientific">Blastocystis hominis</name>
    <dbReference type="NCBI Taxonomy" id="12968"/>
    <lineage>
        <taxon>Eukaryota</taxon>
        <taxon>Sar</taxon>
        <taxon>Stramenopiles</taxon>
        <taxon>Bigyra</taxon>
        <taxon>Opalozoa</taxon>
        <taxon>Opalinata</taxon>
        <taxon>Blastocystidae</taxon>
        <taxon>Blastocystis</taxon>
    </lineage>
</organism>
<name>D8M349_BLAHO</name>
<evidence type="ECO:0000256" key="2">
    <source>
        <dbReference type="SAM" id="MobiDB-lite"/>
    </source>
</evidence>
<feature type="coiled-coil region" evidence="1">
    <location>
        <begin position="312"/>
        <end position="387"/>
    </location>
</feature>
<accession>D8M349</accession>
<evidence type="ECO:0000256" key="1">
    <source>
        <dbReference type="SAM" id="Coils"/>
    </source>
</evidence>